<evidence type="ECO:0000256" key="4">
    <source>
        <dbReference type="ARBA" id="ARBA00022448"/>
    </source>
</evidence>
<comment type="similarity">
    <text evidence="2 8">Belongs to the PhoU family.</text>
</comment>
<dbReference type="FunFam" id="1.20.58.220:FF:000004">
    <property type="entry name" value="Phosphate-specific transport system accessory protein PhoU"/>
    <property type="match status" value="1"/>
</dbReference>
<dbReference type="Pfam" id="PF01895">
    <property type="entry name" value="PhoU"/>
    <property type="match status" value="2"/>
</dbReference>
<feature type="domain" description="PhoU" evidence="9">
    <location>
        <begin position="124"/>
        <end position="209"/>
    </location>
</feature>
<dbReference type="GO" id="GO:0005737">
    <property type="term" value="C:cytoplasm"/>
    <property type="evidence" value="ECO:0007669"/>
    <property type="project" value="UniProtKB-SubCell"/>
</dbReference>
<organism evidence="10">
    <name type="scientific">Alsobacter sp. KACC 23698</name>
    <dbReference type="NCBI Taxonomy" id="3149229"/>
    <lineage>
        <taxon>Bacteria</taxon>
        <taxon>Pseudomonadati</taxon>
        <taxon>Pseudomonadota</taxon>
        <taxon>Alphaproteobacteria</taxon>
        <taxon>Hyphomicrobiales</taxon>
        <taxon>Alsobacteraceae</taxon>
        <taxon>Alsobacter</taxon>
    </lineage>
</organism>
<dbReference type="RefSeq" id="WP_406854057.1">
    <property type="nucleotide sequence ID" value="NZ_CP157484.1"/>
</dbReference>
<evidence type="ECO:0000256" key="1">
    <source>
        <dbReference type="ARBA" id="ARBA00004496"/>
    </source>
</evidence>
<protein>
    <recommendedName>
        <fullName evidence="8">Phosphate-specific transport system accessory protein PhoU</fullName>
    </recommendedName>
</protein>
<reference evidence="10" key="1">
    <citation type="submission" date="2024-05" db="EMBL/GenBank/DDBJ databases">
        <authorList>
            <person name="Kim S."/>
            <person name="Heo J."/>
            <person name="Choi H."/>
            <person name="Choi Y."/>
            <person name="Kwon S.-W."/>
            <person name="Kim Y."/>
        </authorList>
    </citation>
    <scope>NUCLEOTIDE SEQUENCE</scope>
    <source>
        <strain evidence="10">KACC 23698</strain>
    </source>
</reference>
<proteinExistence type="inferred from homology"/>
<dbReference type="GO" id="GO:0045936">
    <property type="term" value="P:negative regulation of phosphate metabolic process"/>
    <property type="evidence" value="ECO:0007669"/>
    <property type="project" value="InterPro"/>
</dbReference>
<dbReference type="InterPro" id="IPR028366">
    <property type="entry name" value="PhoU"/>
</dbReference>
<dbReference type="PANTHER" id="PTHR42930">
    <property type="entry name" value="PHOSPHATE-SPECIFIC TRANSPORT SYSTEM ACCESSORY PROTEIN PHOU"/>
    <property type="match status" value="1"/>
</dbReference>
<dbReference type="Gene3D" id="1.20.58.220">
    <property type="entry name" value="Phosphate transport system protein phou homolog 2, domain 2"/>
    <property type="match status" value="1"/>
</dbReference>
<evidence type="ECO:0000256" key="5">
    <source>
        <dbReference type="ARBA" id="ARBA00022490"/>
    </source>
</evidence>
<dbReference type="SUPFAM" id="SSF109755">
    <property type="entry name" value="PhoU-like"/>
    <property type="match status" value="1"/>
</dbReference>
<keyword evidence="4 8" id="KW-0813">Transport</keyword>
<dbReference type="InterPro" id="IPR038078">
    <property type="entry name" value="PhoU-like_sf"/>
</dbReference>
<evidence type="ECO:0000256" key="6">
    <source>
        <dbReference type="ARBA" id="ARBA00022592"/>
    </source>
</evidence>
<comment type="subcellular location">
    <subcellularLocation>
        <location evidence="1 8">Cytoplasm</location>
    </subcellularLocation>
</comment>
<dbReference type="NCBIfam" id="TIGR02135">
    <property type="entry name" value="phoU_full"/>
    <property type="match status" value="1"/>
</dbReference>
<evidence type="ECO:0000259" key="9">
    <source>
        <dbReference type="Pfam" id="PF01895"/>
    </source>
</evidence>
<sequence length="236" mass="26455">MANHTVAAFDQELKELQRTIAEMGGIAEKMQSDAIDALARQDIRLAQQIIAADPRLDRLQREVEEKAVLTIARRQPMAVDLRDVIATIRIANDLERVGDLVKNMAKRILAMEGQFPPQKLLAGINNMSLMALTQFKSVIDAYTQRDAQAALAVWQRDGDIDNLYNSLFRELLTYMMEDPRNIGFCTHLLFGAKNVERIGDHATNIAETVYYLVTGESLAVDRPRGDENELSVQAGQ</sequence>
<evidence type="ECO:0000256" key="3">
    <source>
        <dbReference type="ARBA" id="ARBA00011738"/>
    </source>
</evidence>
<accession>A0AAU7JAQ7</accession>
<dbReference type="PANTHER" id="PTHR42930:SF3">
    <property type="entry name" value="PHOSPHATE-SPECIFIC TRANSPORT SYSTEM ACCESSORY PROTEIN PHOU"/>
    <property type="match status" value="1"/>
</dbReference>
<comment type="function">
    <text evidence="7 8">Plays a role in the regulation of phosphate uptake.</text>
</comment>
<evidence type="ECO:0000256" key="7">
    <source>
        <dbReference type="ARBA" id="ARBA00056181"/>
    </source>
</evidence>
<dbReference type="PIRSF" id="PIRSF003107">
    <property type="entry name" value="PhoU"/>
    <property type="match status" value="1"/>
</dbReference>
<dbReference type="AlphaFoldDB" id="A0AAU7JAQ7"/>
<dbReference type="EMBL" id="CP157484">
    <property type="protein sequence ID" value="XBO37235.1"/>
    <property type="molecule type" value="Genomic_DNA"/>
</dbReference>
<gene>
    <name evidence="10" type="primary">phoU</name>
    <name evidence="10" type="ORF">ABEG18_16040</name>
</gene>
<evidence type="ECO:0000256" key="8">
    <source>
        <dbReference type="PIRNR" id="PIRNR003107"/>
    </source>
</evidence>
<dbReference type="GO" id="GO:0030643">
    <property type="term" value="P:intracellular phosphate ion homeostasis"/>
    <property type="evidence" value="ECO:0007669"/>
    <property type="project" value="InterPro"/>
</dbReference>
<dbReference type="InterPro" id="IPR026022">
    <property type="entry name" value="PhoU_dom"/>
</dbReference>
<evidence type="ECO:0000313" key="10">
    <source>
        <dbReference type="EMBL" id="XBO37235.1"/>
    </source>
</evidence>
<dbReference type="GO" id="GO:0006817">
    <property type="term" value="P:phosphate ion transport"/>
    <property type="evidence" value="ECO:0007669"/>
    <property type="project" value="UniProtKB-KW"/>
</dbReference>
<keyword evidence="5 8" id="KW-0963">Cytoplasm</keyword>
<feature type="domain" description="PhoU" evidence="9">
    <location>
        <begin position="20"/>
        <end position="108"/>
    </location>
</feature>
<evidence type="ECO:0000256" key="2">
    <source>
        <dbReference type="ARBA" id="ARBA00008107"/>
    </source>
</evidence>
<keyword evidence="6 8" id="KW-0592">Phosphate transport</keyword>
<comment type="subunit">
    <text evidence="3 8">Homodimer.</text>
</comment>
<name>A0AAU7JAQ7_9HYPH</name>